<protein>
    <submittedName>
        <fullName evidence="1">Nucleotidyl transferase AbiEii/AbiGii toxin family protein</fullName>
    </submittedName>
</protein>
<evidence type="ECO:0000313" key="2">
    <source>
        <dbReference type="Proteomes" id="UP001155483"/>
    </source>
</evidence>
<dbReference type="Pfam" id="PF08843">
    <property type="entry name" value="AbiEii"/>
    <property type="match status" value="1"/>
</dbReference>
<dbReference type="RefSeq" id="WP_279297838.1">
    <property type="nucleotide sequence ID" value="NZ_JAOTIF010000012.1"/>
</dbReference>
<keyword evidence="1" id="KW-0808">Transferase</keyword>
<comment type="caution">
    <text evidence="1">The sequence shown here is derived from an EMBL/GenBank/DDBJ whole genome shotgun (WGS) entry which is preliminary data.</text>
</comment>
<dbReference type="InterPro" id="IPR014942">
    <property type="entry name" value="AbiEii"/>
</dbReference>
<sequence length="355" mass="40031">MIQPQSYTIDWLDDKVKEFNANSYDLAEKMVYALTLLEQLQLNGLNFIFKGGTSLVLLLDGFNRFSKDIDIMMTQKPANLHDVFNQVVKNSPFIRWEENRRTGDSFGVPKEHYKFIYKQSKNAQYPEEPVLLDIIFVESTYPETIVLPVRHSVLHAEEPHAEVIVPSIDAITGDKLTAFAPATIGIPAGKGKAVEIAKQLFDLNILYDKVKSFDTVRQSFSATAVMVAKYYGSNVSENDVYDDIIETSFVMAMGGKVTAPLYAEIKSGVTALNSYLSRKASFSFDKAVLAAARLAYLAACFKTGITPERLEEISAERYKTMRIEHQKFSALNKPLKAGYPLAWLYWYHAAQLLNF</sequence>
<dbReference type="Proteomes" id="UP001155483">
    <property type="component" value="Unassembled WGS sequence"/>
</dbReference>
<accession>A0A9X2XZJ2</accession>
<proteinExistence type="predicted"/>
<organism evidence="1 2">
    <name type="scientific">Paraflavisolibacter caeni</name>
    <dbReference type="NCBI Taxonomy" id="2982496"/>
    <lineage>
        <taxon>Bacteria</taxon>
        <taxon>Pseudomonadati</taxon>
        <taxon>Bacteroidota</taxon>
        <taxon>Chitinophagia</taxon>
        <taxon>Chitinophagales</taxon>
        <taxon>Chitinophagaceae</taxon>
        <taxon>Paraflavisolibacter</taxon>
    </lineage>
</organism>
<dbReference type="GO" id="GO:0016740">
    <property type="term" value="F:transferase activity"/>
    <property type="evidence" value="ECO:0007669"/>
    <property type="project" value="UniProtKB-KW"/>
</dbReference>
<reference evidence="1" key="1">
    <citation type="submission" date="2022-09" db="EMBL/GenBank/DDBJ databases">
        <authorList>
            <person name="Yuan C."/>
            <person name="Ke Z."/>
        </authorList>
    </citation>
    <scope>NUCLEOTIDE SEQUENCE</scope>
    <source>
        <strain evidence="1">LB-8</strain>
    </source>
</reference>
<dbReference type="EMBL" id="JAOTIF010000012">
    <property type="protein sequence ID" value="MCU7550398.1"/>
    <property type="molecule type" value="Genomic_DNA"/>
</dbReference>
<reference evidence="1" key="2">
    <citation type="submission" date="2023-04" db="EMBL/GenBank/DDBJ databases">
        <title>Paracnuella aquatica gen. nov., sp. nov., a member of the family Chitinophagaceae isolated from a hot spring.</title>
        <authorList>
            <person name="Wang C."/>
        </authorList>
    </citation>
    <scope>NUCLEOTIDE SEQUENCE</scope>
    <source>
        <strain evidence="1">LB-8</strain>
    </source>
</reference>
<gene>
    <name evidence="1" type="ORF">OCK74_14855</name>
</gene>
<evidence type="ECO:0000313" key="1">
    <source>
        <dbReference type="EMBL" id="MCU7550398.1"/>
    </source>
</evidence>
<keyword evidence="2" id="KW-1185">Reference proteome</keyword>
<dbReference type="AlphaFoldDB" id="A0A9X2XZJ2"/>
<dbReference type="Gene3D" id="3.10.450.620">
    <property type="entry name" value="JHP933, nucleotidyltransferase-like core domain"/>
    <property type="match status" value="1"/>
</dbReference>
<name>A0A9X2XZJ2_9BACT</name>